<dbReference type="AlphaFoldDB" id="A0A5B7C930"/>
<feature type="compositionally biased region" description="Low complexity" evidence="1">
    <location>
        <begin position="157"/>
        <end position="171"/>
    </location>
</feature>
<gene>
    <name evidence="2" type="ORF">Din_046879</name>
</gene>
<evidence type="ECO:0000256" key="1">
    <source>
        <dbReference type="SAM" id="MobiDB-lite"/>
    </source>
</evidence>
<organism evidence="2">
    <name type="scientific">Davidia involucrata</name>
    <name type="common">Dove tree</name>
    <dbReference type="NCBI Taxonomy" id="16924"/>
    <lineage>
        <taxon>Eukaryota</taxon>
        <taxon>Viridiplantae</taxon>
        <taxon>Streptophyta</taxon>
        <taxon>Embryophyta</taxon>
        <taxon>Tracheophyta</taxon>
        <taxon>Spermatophyta</taxon>
        <taxon>Magnoliopsida</taxon>
        <taxon>eudicotyledons</taxon>
        <taxon>Gunneridae</taxon>
        <taxon>Pentapetalae</taxon>
        <taxon>asterids</taxon>
        <taxon>Cornales</taxon>
        <taxon>Nyssaceae</taxon>
        <taxon>Davidia</taxon>
    </lineage>
</organism>
<protein>
    <submittedName>
        <fullName evidence="2">Putative thaumatin-like protein</fullName>
        <ecNumber evidence="2">2.7.11.1</ecNumber>
    </submittedName>
</protein>
<name>A0A5B7C930_DAVIN</name>
<feature type="compositionally biased region" description="Low complexity" evidence="1">
    <location>
        <begin position="131"/>
        <end position="149"/>
    </location>
</feature>
<proteinExistence type="predicted"/>
<accession>A0A5B7C930</accession>
<feature type="compositionally biased region" description="Low complexity" evidence="1">
    <location>
        <begin position="100"/>
        <end position="120"/>
    </location>
</feature>
<dbReference type="EC" id="2.7.11.1" evidence="2"/>
<reference evidence="2" key="1">
    <citation type="submission" date="2019-08" db="EMBL/GenBank/DDBJ databases">
        <title>Reference gene set and small RNA set construction with multiple tissues from Davidia involucrata Baill.</title>
        <authorList>
            <person name="Yang H."/>
            <person name="Zhou C."/>
            <person name="Li G."/>
            <person name="Wang J."/>
            <person name="Gao P."/>
            <person name="Wang M."/>
            <person name="Wang R."/>
            <person name="Zhao Y."/>
        </authorList>
    </citation>
    <scope>NUCLEOTIDE SEQUENCE</scope>
    <source>
        <tissue evidence="2">Mixed with DoveR01_LX</tissue>
    </source>
</reference>
<feature type="compositionally biased region" description="Basic residues" evidence="1">
    <location>
        <begin position="73"/>
        <end position="83"/>
    </location>
</feature>
<feature type="compositionally biased region" description="Pro residues" evidence="1">
    <location>
        <begin position="121"/>
        <end position="130"/>
    </location>
</feature>
<dbReference type="GO" id="GO:0004674">
    <property type="term" value="F:protein serine/threonine kinase activity"/>
    <property type="evidence" value="ECO:0007669"/>
    <property type="project" value="UniProtKB-EC"/>
</dbReference>
<dbReference type="EMBL" id="GHES01046879">
    <property type="protein sequence ID" value="MPA77438.1"/>
    <property type="molecule type" value="Transcribed_RNA"/>
</dbReference>
<evidence type="ECO:0000313" key="2">
    <source>
        <dbReference type="EMBL" id="MPA77438.1"/>
    </source>
</evidence>
<keyword evidence="2" id="KW-0808">Transferase</keyword>
<feature type="compositionally biased region" description="Polar residues" evidence="1">
    <location>
        <begin position="57"/>
        <end position="66"/>
    </location>
</feature>
<feature type="region of interest" description="Disordered" evidence="1">
    <location>
        <begin position="57"/>
        <end position="171"/>
    </location>
</feature>
<sequence length="171" mass="17821">MLSCQRERGHFFFFAIVKESFLHQLYALSFSHGSTDAEPSLHSALIHSLHHPHFSDKTNTAQQVRTPSVARHPTQRRKTHLGSRRLQAPTQQGLLPQPPAAAAAPPATAAATSSATASAAPHPPPSPRSPSAPTRTSTTSASSTATTSPSPSPPSRAPASAATPAVSVTST</sequence>